<dbReference type="AlphaFoldDB" id="A0A5S4ES60"/>
<accession>A0A5S4ES60</accession>
<evidence type="ECO:0000256" key="1">
    <source>
        <dbReference type="ARBA" id="ARBA00004141"/>
    </source>
</evidence>
<dbReference type="SUPFAM" id="SSF143865">
    <property type="entry name" value="CorA soluble domain-like"/>
    <property type="match status" value="1"/>
</dbReference>
<dbReference type="PANTHER" id="PTHR47685">
    <property type="entry name" value="MAGNESIUM TRANSPORT PROTEIN CORA"/>
    <property type="match status" value="1"/>
</dbReference>
<evidence type="ECO:0000313" key="7">
    <source>
        <dbReference type="EMBL" id="TMQ78255.1"/>
    </source>
</evidence>
<gene>
    <name evidence="7" type="ORF">ACCUM_1811</name>
</gene>
<comment type="caution">
    <text evidence="7">The sequence shown here is derived from an EMBL/GenBank/DDBJ whole genome shotgun (WGS) entry which is preliminary data.</text>
</comment>
<organism evidence="7 8">
    <name type="scientific">Candidatus Accumulibacter phosphatis</name>
    <dbReference type="NCBI Taxonomy" id="327160"/>
    <lineage>
        <taxon>Bacteria</taxon>
        <taxon>Pseudomonadati</taxon>
        <taxon>Pseudomonadota</taxon>
        <taxon>Betaproteobacteria</taxon>
        <taxon>Candidatus Accumulibacter</taxon>
    </lineage>
</organism>
<dbReference type="EMBL" id="SWAD01000009">
    <property type="protein sequence ID" value="TMQ78255.1"/>
    <property type="molecule type" value="Genomic_DNA"/>
</dbReference>
<name>A0A5S4ES60_9PROT</name>
<dbReference type="Gene3D" id="1.20.58.340">
    <property type="entry name" value="Magnesium transport protein CorA, transmembrane region"/>
    <property type="match status" value="1"/>
</dbReference>
<dbReference type="Proteomes" id="UP000306324">
    <property type="component" value="Unassembled WGS sequence"/>
</dbReference>
<feature type="transmembrane region" description="Helical" evidence="6">
    <location>
        <begin position="450"/>
        <end position="469"/>
    </location>
</feature>
<keyword evidence="3 6" id="KW-0812">Transmembrane</keyword>
<dbReference type="InterPro" id="IPR002523">
    <property type="entry name" value="MgTranspt_CorA/ZnTranspt_ZntB"/>
</dbReference>
<protein>
    <submittedName>
        <fullName evidence="7">Magnesium and cobalt transport protein CorA</fullName>
    </submittedName>
</protein>
<dbReference type="GO" id="GO:0015099">
    <property type="term" value="F:nickel cation transmembrane transporter activity"/>
    <property type="evidence" value="ECO:0007669"/>
    <property type="project" value="TreeGrafter"/>
</dbReference>
<dbReference type="PANTHER" id="PTHR47685:SF1">
    <property type="entry name" value="MAGNESIUM TRANSPORT PROTEIN CORA"/>
    <property type="match status" value="1"/>
</dbReference>
<dbReference type="GO" id="GO:0015095">
    <property type="term" value="F:magnesium ion transmembrane transporter activity"/>
    <property type="evidence" value="ECO:0007669"/>
    <property type="project" value="TreeGrafter"/>
</dbReference>
<evidence type="ECO:0000256" key="5">
    <source>
        <dbReference type="ARBA" id="ARBA00023136"/>
    </source>
</evidence>
<evidence type="ECO:0000256" key="3">
    <source>
        <dbReference type="ARBA" id="ARBA00022692"/>
    </source>
</evidence>
<keyword evidence="5 6" id="KW-0472">Membrane</keyword>
<dbReference type="GO" id="GO:0015087">
    <property type="term" value="F:cobalt ion transmembrane transporter activity"/>
    <property type="evidence" value="ECO:0007669"/>
    <property type="project" value="TreeGrafter"/>
</dbReference>
<dbReference type="SUPFAM" id="SSF144083">
    <property type="entry name" value="Magnesium transport protein CorA, transmembrane region"/>
    <property type="match status" value="1"/>
</dbReference>
<dbReference type="SUPFAM" id="SSF158791">
    <property type="entry name" value="MgtE N-terminal domain-like"/>
    <property type="match status" value="1"/>
</dbReference>
<comment type="similarity">
    <text evidence="2">Belongs to the CorA metal ion transporter (MIT) (TC 1.A.35) family.</text>
</comment>
<dbReference type="Pfam" id="PF01544">
    <property type="entry name" value="CorA"/>
    <property type="match status" value="1"/>
</dbReference>
<dbReference type="GO" id="GO:0016020">
    <property type="term" value="C:membrane"/>
    <property type="evidence" value="ECO:0007669"/>
    <property type="project" value="UniProtKB-SubCell"/>
</dbReference>
<evidence type="ECO:0000256" key="2">
    <source>
        <dbReference type="ARBA" id="ARBA00009765"/>
    </source>
</evidence>
<dbReference type="InterPro" id="IPR045861">
    <property type="entry name" value="CorA_cytoplasmic_dom"/>
</dbReference>
<dbReference type="InterPro" id="IPR045863">
    <property type="entry name" value="CorA_TM1_TM2"/>
</dbReference>
<keyword evidence="4 6" id="KW-1133">Transmembrane helix</keyword>
<keyword evidence="8" id="KW-1185">Reference proteome</keyword>
<proteinExistence type="inferred from homology"/>
<evidence type="ECO:0000313" key="8">
    <source>
        <dbReference type="Proteomes" id="UP000306324"/>
    </source>
</evidence>
<feature type="transmembrane region" description="Helical" evidence="6">
    <location>
        <begin position="489"/>
        <end position="508"/>
    </location>
</feature>
<evidence type="ECO:0000256" key="6">
    <source>
        <dbReference type="SAM" id="Phobius"/>
    </source>
</evidence>
<evidence type="ECO:0000256" key="4">
    <source>
        <dbReference type="ARBA" id="ARBA00022989"/>
    </source>
</evidence>
<dbReference type="InterPro" id="IPR050829">
    <property type="entry name" value="CorA_MIT"/>
</dbReference>
<comment type="subcellular location">
    <subcellularLocation>
        <location evidence="1">Membrane</location>
        <topology evidence="1">Multi-pass membrane protein</topology>
    </subcellularLocation>
</comment>
<sequence>MRPLDKDITGGAWGTAIHCPLPAGTKRLQIVSMVRIRPHSGAAHVSAVLQSAPLSASDHQGVENMGEESKGNVSGAVPIKGIADVHLTEVRSLLSLQKLVEDLVPEQDGQNQGELDPEIQQQYRKELREKLRRMPPKEIAYILESLDPNERLVVWDEVKEGADPILALLSDDVLEELIDDSHYRNEKTTSTAFELRDGRLHQISVSGPEDLKNVHPIWVDLVAPTKKIRGWIGEMFDVEVPDPVTLTDLEASARFYVEDDGEVHLHSDFLLDTKDESRNVPVALILHNEILFTVRTEELPVFRLQRARARTRPGYVTDGKDVLIDLYAADVEYSANALEDVYGELEKAGTQVLRSHVTDVEASHILAAVAEAEDLNGRTRRSVLDTRRALSFLLRGKLLSDAQQLDVREILRDIESLDGHTAFLFNKINFLMDATDSAININQNKKIERLTVLSVVFMPINVLAGAGGMSEFSAMAQALDWPMPLAYTGFFLGMGVVGSIMFFGLRLFERRQPKRPRAENRRTS</sequence>
<reference evidence="7 8" key="1">
    <citation type="submission" date="2019-04" db="EMBL/GenBank/DDBJ databases">
        <title>A novel phosphate-accumulating bacterium identified in bioreactor for phosphate removal from wastewater.</title>
        <authorList>
            <person name="Kotlyarov R.Y."/>
            <person name="Beletsky A.V."/>
            <person name="Kallistova A.Y."/>
            <person name="Dorofeev A.G."/>
            <person name="Nikolaev Y.Y."/>
            <person name="Pimenov N.V."/>
            <person name="Ravin N.V."/>
            <person name="Mardanov A.V."/>
        </authorList>
    </citation>
    <scope>NUCLEOTIDE SEQUENCE [LARGE SCALE GENOMIC DNA]</scope>
    <source>
        <strain evidence="7 8">Bin19</strain>
    </source>
</reference>